<evidence type="ECO:0000313" key="3">
    <source>
        <dbReference type="Proteomes" id="UP000289152"/>
    </source>
</evidence>
<keyword evidence="3" id="KW-1185">Reference proteome</keyword>
<dbReference type="Proteomes" id="UP000289152">
    <property type="component" value="Unassembled WGS sequence"/>
</dbReference>
<dbReference type="InterPro" id="IPR046798">
    <property type="entry name" value="2OG-FeII_Oxy_6"/>
</dbReference>
<dbReference type="AlphaFoldDB" id="A0A4Q1BEI5"/>
<reference evidence="2 3" key="1">
    <citation type="submission" date="2016-06" db="EMBL/GenBank/DDBJ databases">
        <title>Evolution of pathogenesis and genome organization in the Tremellales.</title>
        <authorList>
            <person name="Cuomo C."/>
            <person name="Litvintseva A."/>
            <person name="Heitman J."/>
            <person name="Chen Y."/>
            <person name="Sun S."/>
            <person name="Springer D."/>
            <person name="Dromer F."/>
            <person name="Young S."/>
            <person name="Zeng Q."/>
            <person name="Chapman S."/>
            <person name="Gujja S."/>
            <person name="Saif S."/>
            <person name="Birren B."/>
        </authorList>
    </citation>
    <scope>NUCLEOTIDE SEQUENCE [LARGE SCALE GENOMIC DNA]</scope>
    <source>
        <strain evidence="2 3">ATCC 28783</strain>
    </source>
</reference>
<dbReference type="OrthoDB" id="10386305at2759"/>
<accession>A0A4Q1BEI5</accession>
<comment type="caution">
    <text evidence="2">The sequence shown here is derived from an EMBL/GenBank/DDBJ whole genome shotgun (WGS) entry which is preliminary data.</text>
</comment>
<dbReference type="VEuPathDB" id="FungiDB:TREMEDRAFT_63597"/>
<feature type="domain" description="Tet-like 2OG-Fe(II) oxygenase" evidence="1">
    <location>
        <begin position="2"/>
        <end position="137"/>
    </location>
</feature>
<dbReference type="InParanoid" id="A0A4Q1BEI5"/>
<sequence>MPKVANYFDRRSKILFQAVFNATQPHAEDNHIPRFEVQATDSGLWKNTPGANMFSTTRGGFSNTPHQARDTSPFNIGLFFAGAVREGRFSGDLSRVSKQLHGGEFWWPELGVVVGHAPTDGWAEVVWKGPTDLHGTLSCWLHEGAQISEVDRWGSSCQITGASQNSVLLM</sequence>
<proteinExistence type="predicted"/>
<name>A0A4Q1BEI5_TREME</name>
<evidence type="ECO:0000259" key="1">
    <source>
        <dbReference type="Pfam" id="PF20515"/>
    </source>
</evidence>
<evidence type="ECO:0000313" key="2">
    <source>
        <dbReference type="EMBL" id="RXK35545.1"/>
    </source>
</evidence>
<protein>
    <recommendedName>
        <fullName evidence="1">Tet-like 2OG-Fe(II) oxygenase domain-containing protein</fullName>
    </recommendedName>
</protein>
<organism evidence="2 3">
    <name type="scientific">Tremella mesenterica</name>
    <name type="common">Jelly fungus</name>
    <dbReference type="NCBI Taxonomy" id="5217"/>
    <lineage>
        <taxon>Eukaryota</taxon>
        <taxon>Fungi</taxon>
        <taxon>Dikarya</taxon>
        <taxon>Basidiomycota</taxon>
        <taxon>Agaricomycotina</taxon>
        <taxon>Tremellomycetes</taxon>
        <taxon>Tremellales</taxon>
        <taxon>Tremellaceae</taxon>
        <taxon>Tremella</taxon>
    </lineage>
</organism>
<gene>
    <name evidence="2" type="ORF">M231_07177</name>
</gene>
<dbReference type="Pfam" id="PF20515">
    <property type="entry name" value="2OG-FeII_Oxy_6"/>
    <property type="match status" value="1"/>
</dbReference>
<dbReference type="EMBL" id="SDIL01000131">
    <property type="protein sequence ID" value="RXK35545.1"/>
    <property type="molecule type" value="Genomic_DNA"/>
</dbReference>